<evidence type="ECO:0000313" key="3">
    <source>
        <dbReference type="Proteomes" id="UP000693981"/>
    </source>
</evidence>
<dbReference type="EMBL" id="JAGDFL010000085">
    <property type="protein sequence ID" value="KAG7398270.1"/>
    <property type="molecule type" value="Genomic_DNA"/>
</dbReference>
<evidence type="ECO:0000313" key="2">
    <source>
        <dbReference type="EMBL" id="KAG7398270.1"/>
    </source>
</evidence>
<proteinExistence type="predicted"/>
<reference evidence="2" key="1">
    <citation type="submission" date="2021-02" db="EMBL/GenBank/DDBJ databases">
        <authorList>
            <person name="Palmer J.M."/>
        </authorList>
    </citation>
    <scope>NUCLEOTIDE SEQUENCE</scope>
    <source>
        <strain evidence="2">SCRP23</strain>
    </source>
</reference>
<dbReference type="AlphaFoldDB" id="A0A8T1X3M1"/>
<dbReference type="OrthoDB" id="2117703at2759"/>
<sequence>MQAMRELRREKRSAEYWRQPGPRDAAAKLLLAELEKPGMLAKHATPVYAETFPSWREFTEAIAHFGCVIEAAPPSSVSGLGVAAVSEAHATPAEPSYVRANLFVNPDGAVHVTSTQNVLASGSGLNRKTVAYTFPQTAVPHEAVKGACNATGQLLVEISVWGYVSVDFVVFQDEKSGGAPRLWALAVHPYLTNSAASFACFHLLARGSLNSDSGVYKAASSNMLAEGNPVRSNSGGGGTTELLLREASLAKDRHLSAPRSYVVCSYVFHPHVTTMQYSAFFHACRLHGVCFDVERTLGTLFLLTDSLTAGVFGVLSVGETTEGALAFLRTALEVIGREVGATIEMAASRSVSAHSGNFAQVLSAIRAATGGGKGDRLGKTRRLRF</sequence>
<dbReference type="PANTHER" id="PTHR14465:SF0">
    <property type="entry name" value="IQ DOMAIN-CONTAINING PROTEIN H"/>
    <property type="match status" value="1"/>
</dbReference>
<accession>A0A8T1X3M1</accession>
<dbReference type="Pfam" id="PF24923">
    <property type="entry name" value="ATP-grasp_IQCH"/>
    <property type="match status" value="1"/>
</dbReference>
<evidence type="ECO:0000259" key="1">
    <source>
        <dbReference type="Pfam" id="PF24923"/>
    </source>
</evidence>
<name>A0A8T1X3M1_9STRA</name>
<gene>
    <name evidence="2" type="ORF">PHYBOEH_011354</name>
</gene>
<protein>
    <recommendedName>
        <fullName evidence="1">IQCH-like ATP-grasp domain-containing protein</fullName>
    </recommendedName>
</protein>
<dbReference type="Proteomes" id="UP000693981">
    <property type="component" value="Unassembled WGS sequence"/>
</dbReference>
<dbReference type="PANTHER" id="PTHR14465">
    <property type="entry name" value="IQ DOMAIN-CONTAINING PROTEIN H"/>
    <property type="match status" value="1"/>
</dbReference>
<comment type="caution">
    <text evidence="2">The sequence shown here is derived from an EMBL/GenBank/DDBJ whole genome shotgun (WGS) entry which is preliminary data.</text>
</comment>
<organism evidence="2 3">
    <name type="scientific">Phytophthora boehmeriae</name>
    <dbReference type="NCBI Taxonomy" id="109152"/>
    <lineage>
        <taxon>Eukaryota</taxon>
        <taxon>Sar</taxon>
        <taxon>Stramenopiles</taxon>
        <taxon>Oomycota</taxon>
        <taxon>Peronosporomycetes</taxon>
        <taxon>Peronosporales</taxon>
        <taxon>Peronosporaceae</taxon>
        <taxon>Phytophthora</taxon>
    </lineage>
</organism>
<feature type="domain" description="IQCH-like ATP-grasp" evidence="1">
    <location>
        <begin position="10"/>
        <end position="211"/>
    </location>
</feature>
<keyword evidence="3" id="KW-1185">Reference proteome</keyword>
<dbReference type="InterPro" id="IPR038752">
    <property type="entry name" value="IQCH"/>
</dbReference>
<dbReference type="InterPro" id="IPR056855">
    <property type="entry name" value="ATP-grasp_IQCH"/>
</dbReference>